<name>A0A2S8GRS2_9BACT</name>
<dbReference type="PANTHER" id="PTHR40396">
    <property type="entry name" value="ATPASE-LIKE PROTEIN"/>
    <property type="match status" value="1"/>
</dbReference>
<dbReference type="InterPro" id="IPR003959">
    <property type="entry name" value="ATPase_AAA_core"/>
</dbReference>
<dbReference type="GO" id="GO:0005524">
    <property type="term" value="F:ATP binding"/>
    <property type="evidence" value="ECO:0007669"/>
    <property type="project" value="InterPro"/>
</dbReference>
<dbReference type="RefSeq" id="WP_105334850.1">
    <property type="nucleotide sequence ID" value="NZ_PUHZ01000008.1"/>
</dbReference>
<evidence type="ECO:0000313" key="3">
    <source>
        <dbReference type="Proteomes" id="UP000237819"/>
    </source>
</evidence>
<organism evidence="2 3">
    <name type="scientific">Blastopirellula marina</name>
    <dbReference type="NCBI Taxonomy" id="124"/>
    <lineage>
        <taxon>Bacteria</taxon>
        <taxon>Pseudomonadati</taxon>
        <taxon>Planctomycetota</taxon>
        <taxon>Planctomycetia</taxon>
        <taxon>Pirellulales</taxon>
        <taxon>Pirellulaceae</taxon>
        <taxon>Blastopirellula</taxon>
    </lineage>
</organism>
<reference evidence="2 3" key="1">
    <citation type="submission" date="2018-02" db="EMBL/GenBank/DDBJ databases">
        <title>Comparative genomes isolates from brazilian mangrove.</title>
        <authorList>
            <person name="Araujo J.E."/>
            <person name="Taketani R.G."/>
            <person name="Silva M.C.P."/>
            <person name="Loureco M.V."/>
            <person name="Andreote F.D."/>
        </authorList>
    </citation>
    <scope>NUCLEOTIDE SEQUENCE [LARGE SCALE GENOMIC DNA]</scope>
    <source>
        <strain evidence="2 3">Nap-Phe MGV</strain>
    </source>
</reference>
<protein>
    <recommendedName>
        <fullName evidence="1">ATPase AAA-type core domain-containing protein</fullName>
    </recommendedName>
</protein>
<gene>
    <name evidence="2" type="ORF">C5Y93_07775</name>
</gene>
<dbReference type="PANTHER" id="PTHR40396:SF1">
    <property type="entry name" value="ATPASE AAA-TYPE CORE DOMAIN-CONTAINING PROTEIN"/>
    <property type="match status" value="1"/>
</dbReference>
<evidence type="ECO:0000259" key="1">
    <source>
        <dbReference type="Pfam" id="PF13304"/>
    </source>
</evidence>
<dbReference type="SUPFAM" id="SSF52540">
    <property type="entry name" value="P-loop containing nucleoside triphosphate hydrolases"/>
    <property type="match status" value="1"/>
</dbReference>
<dbReference type="EMBL" id="PUHZ01000008">
    <property type="protein sequence ID" value="PQO46724.1"/>
    <property type="molecule type" value="Genomic_DNA"/>
</dbReference>
<dbReference type="Pfam" id="PF13304">
    <property type="entry name" value="AAA_21"/>
    <property type="match status" value="1"/>
</dbReference>
<feature type="domain" description="ATPase AAA-type core" evidence="1">
    <location>
        <begin position="48"/>
        <end position="385"/>
    </location>
</feature>
<accession>A0A2S8GRS2</accession>
<comment type="caution">
    <text evidence="2">The sequence shown here is derived from an EMBL/GenBank/DDBJ whole genome shotgun (WGS) entry which is preliminary data.</text>
</comment>
<dbReference type="GO" id="GO:0016887">
    <property type="term" value="F:ATP hydrolysis activity"/>
    <property type="evidence" value="ECO:0007669"/>
    <property type="project" value="InterPro"/>
</dbReference>
<dbReference type="Gene3D" id="3.40.50.300">
    <property type="entry name" value="P-loop containing nucleotide triphosphate hydrolases"/>
    <property type="match status" value="1"/>
</dbReference>
<dbReference type="OrthoDB" id="9809324at2"/>
<dbReference type="AlphaFoldDB" id="A0A2S8GRS2"/>
<sequence length="461" mass="52625">MLVSFSVSNFRSFGEEQTLSMVASNRLTDHPSHCVRLGNLEKYVVRCALLYGANAAGKSNLVKAMAFAQRVILSSRVPGTAEFFRFKADLSVAPSSFEFRFLVDDTIYVYGFDISRNRILREWLAYLDEKESPAVIFSRDEAKQDSLEVIEEEAGAFSEDSELFYNLRLLKQTPLRHTDLLLSKIAAFPDDRQGATLRSVIRWLTTDLEVLEIDHRSCDLLERLYKDATFREFSGKFLNRVDTGISSLSFDDVTREYNDFERMCLDRGVPFEEMAESFYGCRGDFFCEVDPDDSTKMIEHRLFSCHLPGGQEIPFTEESDGTQQLLHLLPLISAPREDSKVVVIDELDRSLHPLLCWELIDFFSRSCPGARKQLIVTTHESHLLSQELLRRDEYWFVEKDPQTQQSYLTSLSDFNIRNDLQIRKGYLAGRFGGIPVMGSAEEIKSLLDCPVEEPDGAAPKS</sequence>
<proteinExistence type="predicted"/>
<dbReference type="Proteomes" id="UP000237819">
    <property type="component" value="Unassembled WGS sequence"/>
</dbReference>
<dbReference type="InterPro" id="IPR027417">
    <property type="entry name" value="P-loop_NTPase"/>
</dbReference>
<evidence type="ECO:0000313" key="2">
    <source>
        <dbReference type="EMBL" id="PQO46724.1"/>
    </source>
</evidence>